<dbReference type="CDD" id="cd02800">
    <property type="entry name" value="tRNA_bind_EcMetRS_like"/>
    <property type="match status" value="1"/>
</dbReference>
<keyword evidence="14 16" id="KW-0030">Aminoacyl-tRNA synthetase</keyword>
<evidence type="ECO:0000256" key="6">
    <source>
        <dbReference type="ARBA" id="ARBA00022555"/>
    </source>
</evidence>
<dbReference type="EMBL" id="JADGII010000004">
    <property type="protein sequence ID" value="MBF0636178.1"/>
    <property type="molecule type" value="Genomic_DNA"/>
</dbReference>
<evidence type="ECO:0000259" key="17">
    <source>
        <dbReference type="PROSITE" id="PS50886"/>
    </source>
</evidence>
<evidence type="ECO:0000313" key="19">
    <source>
        <dbReference type="Proteomes" id="UP000619838"/>
    </source>
</evidence>
<dbReference type="InterPro" id="IPR004495">
    <property type="entry name" value="Met-tRNA-synth_bsu_C"/>
</dbReference>
<dbReference type="GO" id="GO:0004825">
    <property type="term" value="F:methionine-tRNA ligase activity"/>
    <property type="evidence" value="ECO:0007669"/>
    <property type="project" value="UniProtKB-EC"/>
</dbReference>
<evidence type="ECO:0000256" key="8">
    <source>
        <dbReference type="ARBA" id="ARBA00022723"/>
    </source>
</evidence>
<evidence type="ECO:0000256" key="11">
    <source>
        <dbReference type="ARBA" id="ARBA00022840"/>
    </source>
</evidence>
<dbReference type="SUPFAM" id="SSF50249">
    <property type="entry name" value="Nucleic acid-binding proteins"/>
    <property type="match status" value="1"/>
</dbReference>
<evidence type="ECO:0000256" key="4">
    <source>
        <dbReference type="ARBA" id="ARBA00011738"/>
    </source>
</evidence>
<comment type="similarity">
    <text evidence="3 16">Belongs to the class-I aminoacyl-tRNA synthetase family. MetG type 1 subfamily.</text>
</comment>
<sequence>MSNFERTLVTTALPYANGPVHLGHLAGVYLPADIYVRYRRLCGEDIIHIGGSDEHGVPITITADKEGIEPQAVVDRYHGMNLDAFRRCGISFDYYGRTSSAQHHETAGEFFREIDRKDIFVKKTERQFFDPAANRFLSDRYVTGTCPICGNTDANGDQCEACGSHLSPLELIDPKSKLSHESPELRETLHWYFPLGRYQQQLEAYVDSHKDNWRSNVVNYTRTWLNQGLADRAITRDLAWGVPVPVDSPEAEGKVLYVWFDAVLGYISFTRQWAQDAGDPELWKRYWQDPGSRIIHFIGKDNVVFHTLMLPALLMAWNEGREEEVYTLADNVPASEFMNFEGRKFSKSRNYAVYLGEFLDRFPADTLRYSLAMNYPESRDSDFSWSDFQNRTNGELADTLGNFIKRSVDFTNARFEGVVPHQCSDEEWNSLGIDWQESFRKLDEAYQGFHFREVASLTMEIARAANRYLTGSEPWKVIKSDREEAARTMALSLNLCYTLALACYPVIPHTAGRIYAMLGFQDPLDDVIRRGEVNWAMGLSPQLPRGHRLSGESEILFSKITDSDIAPELEKIEALLAALEEGEQKEDDVQAENIPPIKPEISFDDFQKLDLRVVRVLSCEKVKKADRLLKLQVSLGRETRQVLAGIAKFYEPEELAGRHVVMVANLAERKIRGEVSQGMILAVEGGDGRLHVLETSGEGITGMPVQ</sequence>
<feature type="binding site" evidence="16">
    <location>
        <position position="162"/>
    </location>
    <ligand>
        <name>Zn(2+)</name>
        <dbReference type="ChEBI" id="CHEBI:29105"/>
    </ligand>
</feature>
<comment type="catalytic activity">
    <reaction evidence="15 16">
        <text>tRNA(Met) + L-methionine + ATP = L-methionyl-tRNA(Met) + AMP + diphosphate</text>
        <dbReference type="Rhea" id="RHEA:13481"/>
        <dbReference type="Rhea" id="RHEA-COMP:9667"/>
        <dbReference type="Rhea" id="RHEA-COMP:9698"/>
        <dbReference type="ChEBI" id="CHEBI:30616"/>
        <dbReference type="ChEBI" id="CHEBI:33019"/>
        <dbReference type="ChEBI" id="CHEBI:57844"/>
        <dbReference type="ChEBI" id="CHEBI:78442"/>
        <dbReference type="ChEBI" id="CHEBI:78530"/>
        <dbReference type="ChEBI" id="CHEBI:456215"/>
        <dbReference type="EC" id="6.1.1.10"/>
    </reaction>
</comment>
<dbReference type="Proteomes" id="UP000619838">
    <property type="component" value="Unassembled WGS sequence"/>
</dbReference>
<dbReference type="InterPro" id="IPR001412">
    <property type="entry name" value="aa-tRNA-synth_I_CS"/>
</dbReference>
<dbReference type="Pfam" id="PF09334">
    <property type="entry name" value="tRNA-synt_1g"/>
    <property type="match status" value="1"/>
</dbReference>
<dbReference type="NCBIfam" id="TIGR00399">
    <property type="entry name" value="metG_C_term"/>
    <property type="match status" value="1"/>
</dbReference>
<protein>
    <recommendedName>
        <fullName evidence="16">Methionine--tRNA ligase</fullName>
        <ecNumber evidence="16">6.1.1.10</ecNumber>
    </recommendedName>
    <alternativeName>
        <fullName evidence="16">Methionyl-tRNA synthetase</fullName>
        <shortName evidence="16">MetRS</shortName>
    </alternativeName>
</protein>
<feature type="binding site" evidence="16">
    <location>
        <position position="347"/>
    </location>
    <ligand>
        <name>ATP</name>
        <dbReference type="ChEBI" id="CHEBI:30616"/>
    </ligand>
</feature>
<dbReference type="RefSeq" id="WP_175186685.1">
    <property type="nucleotide sequence ID" value="NZ_JABVZQ010000001.1"/>
</dbReference>
<dbReference type="PANTHER" id="PTHR45765:SF1">
    <property type="entry name" value="METHIONINE--TRNA LIGASE, CYTOPLASMIC"/>
    <property type="match status" value="1"/>
</dbReference>
<dbReference type="Gene3D" id="2.40.50.140">
    <property type="entry name" value="Nucleic acid-binding proteins"/>
    <property type="match status" value="1"/>
</dbReference>
<dbReference type="NCBIfam" id="TIGR00398">
    <property type="entry name" value="metG"/>
    <property type="match status" value="1"/>
</dbReference>
<dbReference type="InterPro" id="IPR029038">
    <property type="entry name" value="MetRS_Zn"/>
</dbReference>
<proteinExistence type="inferred from homology"/>
<keyword evidence="9 16" id="KW-0547">Nucleotide-binding</keyword>
<keyword evidence="8 16" id="KW-0479">Metal-binding</keyword>
<evidence type="ECO:0000256" key="9">
    <source>
        <dbReference type="ARBA" id="ARBA00022741"/>
    </source>
</evidence>
<dbReference type="NCBIfam" id="NF001100">
    <property type="entry name" value="PRK00133.1"/>
    <property type="match status" value="1"/>
</dbReference>
<evidence type="ECO:0000256" key="16">
    <source>
        <dbReference type="HAMAP-Rule" id="MF_00098"/>
    </source>
</evidence>
<comment type="function">
    <text evidence="1 16">Is required not only for elongation of protein synthesis but also for the initiation of all mRNA translation through initiator tRNA(fMet) aminoacylation.</text>
</comment>
<evidence type="ECO:0000256" key="10">
    <source>
        <dbReference type="ARBA" id="ARBA00022833"/>
    </source>
</evidence>
<dbReference type="Gene3D" id="3.40.50.620">
    <property type="entry name" value="HUPs"/>
    <property type="match status" value="1"/>
</dbReference>
<dbReference type="PROSITE" id="PS50886">
    <property type="entry name" value="TRBD"/>
    <property type="match status" value="1"/>
</dbReference>
<evidence type="ECO:0000256" key="14">
    <source>
        <dbReference type="ARBA" id="ARBA00023146"/>
    </source>
</evidence>
<evidence type="ECO:0000256" key="15">
    <source>
        <dbReference type="ARBA" id="ARBA00047364"/>
    </source>
</evidence>
<dbReference type="InterPro" id="IPR014758">
    <property type="entry name" value="Met-tRNA_synth"/>
</dbReference>
<comment type="cofactor">
    <cofactor evidence="16">
        <name>Zn(2+)</name>
        <dbReference type="ChEBI" id="CHEBI:29105"/>
    </cofactor>
    <text evidence="16">Binds 1 zinc ion per subunit.</text>
</comment>
<dbReference type="InterPro" id="IPR014729">
    <property type="entry name" value="Rossmann-like_a/b/a_fold"/>
</dbReference>
<evidence type="ECO:0000256" key="5">
    <source>
        <dbReference type="ARBA" id="ARBA00022490"/>
    </source>
</evidence>
<feature type="short sequence motif" description="'HIGH' region" evidence="16">
    <location>
        <begin position="14"/>
        <end position="24"/>
    </location>
</feature>
<evidence type="ECO:0000256" key="13">
    <source>
        <dbReference type="ARBA" id="ARBA00022917"/>
    </source>
</evidence>
<dbReference type="HAMAP" id="MF_00098">
    <property type="entry name" value="Met_tRNA_synth_type1"/>
    <property type="match status" value="1"/>
</dbReference>
<dbReference type="InterPro" id="IPR012340">
    <property type="entry name" value="NA-bd_OB-fold"/>
</dbReference>
<dbReference type="PRINTS" id="PR01041">
    <property type="entry name" value="TRNASYNTHMET"/>
</dbReference>
<keyword evidence="13 16" id="KW-0648">Protein biosynthesis</keyword>
<evidence type="ECO:0000256" key="2">
    <source>
        <dbReference type="ARBA" id="ARBA00004496"/>
    </source>
</evidence>
<evidence type="ECO:0000313" key="18">
    <source>
        <dbReference type="EMBL" id="MBF0636178.1"/>
    </source>
</evidence>
<dbReference type="SUPFAM" id="SSF47323">
    <property type="entry name" value="Anticodon-binding domain of a subclass of class I aminoacyl-tRNA synthetases"/>
    <property type="match status" value="1"/>
</dbReference>
<reference evidence="18 19" key="1">
    <citation type="journal article" date="2020" name="Microorganisms">
        <title>Simultaneous Genome Sequencing of Prosthecochloris ethylica and Desulfuromonas acetoxidans within a Syntrophic Mixture Reveals Unique Pili and Protein Interactions.</title>
        <authorList>
            <person name="Kyndt J.A."/>
            <person name="Van Beeumen J.J."/>
            <person name="Meyer T.E."/>
        </authorList>
    </citation>
    <scope>NUCLEOTIDE SEQUENCE [LARGE SCALE GENOMIC DNA]</scope>
    <source>
        <strain evidence="18 19">N3</strain>
    </source>
</reference>
<comment type="subcellular location">
    <subcellularLocation>
        <location evidence="2 16">Cytoplasm</location>
    </subcellularLocation>
</comment>
<dbReference type="EC" id="6.1.1.10" evidence="16"/>
<dbReference type="PROSITE" id="PS00178">
    <property type="entry name" value="AA_TRNA_LIGASE_I"/>
    <property type="match status" value="1"/>
</dbReference>
<keyword evidence="11 16" id="KW-0067">ATP-binding</keyword>
<keyword evidence="7 16" id="KW-0436">Ligase</keyword>
<accession>A0ABR9XQE6</accession>
<keyword evidence="19" id="KW-1185">Reference proteome</keyword>
<dbReference type="Gene3D" id="1.10.730.10">
    <property type="entry name" value="Isoleucyl-tRNA Synthetase, Domain 1"/>
    <property type="match status" value="1"/>
</dbReference>
<evidence type="ECO:0000256" key="1">
    <source>
        <dbReference type="ARBA" id="ARBA00003314"/>
    </source>
</evidence>
<feature type="domain" description="TRNA-binding" evidence="17">
    <location>
        <begin position="605"/>
        <end position="706"/>
    </location>
</feature>
<name>A0ABR9XQE6_9CHLB</name>
<dbReference type="InterPro" id="IPR041872">
    <property type="entry name" value="Anticodon_Met"/>
</dbReference>
<dbReference type="Pfam" id="PF01588">
    <property type="entry name" value="tRNA_bind"/>
    <property type="match status" value="1"/>
</dbReference>
<keyword evidence="5 16" id="KW-0963">Cytoplasm</keyword>
<dbReference type="Pfam" id="PF19303">
    <property type="entry name" value="Anticodon_3"/>
    <property type="match status" value="1"/>
</dbReference>
<keyword evidence="6 16" id="KW-0820">tRNA-binding</keyword>
<evidence type="ECO:0000256" key="7">
    <source>
        <dbReference type="ARBA" id="ARBA00022598"/>
    </source>
</evidence>
<feature type="short sequence motif" description="'KMSKS' region" evidence="16">
    <location>
        <begin position="344"/>
        <end position="348"/>
    </location>
</feature>
<dbReference type="PANTHER" id="PTHR45765">
    <property type="entry name" value="METHIONINE--TRNA LIGASE"/>
    <property type="match status" value="1"/>
</dbReference>
<comment type="caution">
    <text evidence="18">The sequence shown here is derived from an EMBL/GenBank/DDBJ whole genome shotgun (WGS) entry which is preliminary data.</text>
</comment>
<evidence type="ECO:0000256" key="3">
    <source>
        <dbReference type="ARBA" id="ARBA00008258"/>
    </source>
</evidence>
<feature type="binding site" evidence="16">
    <location>
        <position position="146"/>
    </location>
    <ligand>
        <name>Zn(2+)</name>
        <dbReference type="ChEBI" id="CHEBI:29105"/>
    </ligand>
</feature>
<feature type="binding site" evidence="16">
    <location>
        <position position="159"/>
    </location>
    <ligand>
        <name>Zn(2+)</name>
        <dbReference type="ChEBI" id="CHEBI:29105"/>
    </ligand>
</feature>
<feature type="binding site" evidence="16">
    <location>
        <position position="149"/>
    </location>
    <ligand>
        <name>Zn(2+)</name>
        <dbReference type="ChEBI" id="CHEBI:29105"/>
    </ligand>
</feature>
<dbReference type="InterPro" id="IPR002547">
    <property type="entry name" value="tRNA-bd_dom"/>
</dbReference>
<dbReference type="Gene3D" id="2.20.28.20">
    <property type="entry name" value="Methionyl-tRNA synthetase, Zn-domain"/>
    <property type="match status" value="1"/>
</dbReference>
<dbReference type="CDD" id="cd07957">
    <property type="entry name" value="Anticodon_Ia_Met"/>
    <property type="match status" value="1"/>
</dbReference>
<keyword evidence="12 16" id="KW-0694">RNA-binding</keyword>
<dbReference type="InterPro" id="IPR015413">
    <property type="entry name" value="Methionyl/Leucyl_tRNA_Synth"/>
</dbReference>
<comment type="subunit">
    <text evidence="4 16">Homodimer.</text>
</comment>
<organism evidence="18 19">
    <name type="scientific">Prosthecochloris ethylica</name>
    <dbReference type="NCBI Taxonomy" id="2743976"/>
    <lineage>
        <taxon>Bacteria</taxon>
        <taxon>Pseudomonadati</taxon>
        <taxon>Chlorobiota</taxon>
        <taxon>Chlorobiia</taxon>
        <taxon>Chlorobiales</taxon>
        <taxon>Chlorobiaceae</taxon>
        <taxon>Prosthecochloris</taxon>
    </lineage>
</organism>
<dbReference type="InterPro" id="IPR033911">
    <property type="entry name" value="MetRS_core"/>
</dbReference>
<dbReference type="InterPro" id="IPR009080">
    <property type="entry name" value="tRNAsynth_Ia_anticodon-bd"/>
</dbReference>
<dbReference type="SUPFAM" id="SSF57770">
    <property type="entry name" value="Methionyl-tRNA synthetase (MetRS), Zn-domain"/>
    <property type="match status" value="1"/>
</dbReference>
<evidence type="ECO:0000256" key="12">
    <source>
        <dbReference type="ARBA" id="ARBA00022884"/>
    </source>
</evidence>
<gene>
    <name evidence="16 18" type="primary">metG</name>
    <name evidence="18" type="ORF">INT08_03135</name>
</gene>
<dbReference type="CDD" id="cd00814">
    <property type="entry name" value="MetRS_core"/>
    <property type="match status" value="1"/>
</dbReference>
<dbReference type="SUPFAM" id="SSF52374">
    <property type="entry name" value="Nucleotidylyl transferase"/>
    <property type="match status" value="1"/>
</dbReference>
<keyword evidence="10 16" id="KW-0862">Zinc</keyword>
<dbReference type="InterPro" id="IPR023458">
    <property type="entry name" value="Met-tRNA_ligase_1"/>
</dbReference>